<comment type="caution">
    <text evidence="2">The sequence shown here is derived from an EMBL/GenBank/DDBJ whole genome shotgun (WGS) entry which is preliminary data.</text>
</comment>
<feature type="transmembrane region" description="Helical" evidence="1">
    <location>
        <begin position="152"/>
        <end position="170"/>
    </location>
</feature>
<reference evidence="3" key="1">
    <citation type="journal article" date="2019" name="Int. J. Syst. Evol. Microbiol.">
        <title>The Global Catalogue of Microorganisms (GCM) 10K type strain sequencing project: providing services to taxonomists for standard genome sequencing and annotation.</title>
        <authorList>
            <consortium name="The Broad Institute Genomics Platform"/>
            <consortium name="The Broad Institute Genome Sequencing Center for Infectious Disease"/>
            <person name="Wu L."/>
            <person name="Ma J."/>
        </authorList>
    </citation>
    <scope>NUCLEOTIDE SEQUENCE [LARGE SCALE GENOMIC DNA]</scope>
    <source>
        <strain evidence="3">JCM 17563</strain>
    </source>
</reference>
<feature type="transmembrane region" description="Helical" evidence="1">
    <location>
        <begin position="124"/>
        <end position="145"/>
    </location>
</feature>
<accession>A0ABP7SMM4</accession>
<evidence type="ECO:0000313" key="2">
    <source>
        <dbReference type="EMBL" id="GAA4013788.1"/>
    </source>
</evidence>
<organism evidence="2 3">
    <name type="scientific">Sphingomonas swuensis</name>
    <dbReference type="NCBI Taxonomy" id="977800"/>
    <lineage>
        <taxon>Bacteria</taxon>
        <taxon>Pseudomonadati</taxon>
        <taxon>Pseudomonadota</taxon>
        <taxon>Alphaproteobacteria</taxon>
        <taxon>Sphingomonadales</taxon>
        <taxon>Sphingomonadaceae</taxon>
        <taxon>Sphingomonas</taxon>
    </lineage>
</organism>
<sequence>MMGLRGASNDKVLKRAVTHPLVRRLTVREYLPLGGWLATWAMLGLALGHADAVRMFAANTFVQALRNLCALEMVGTLAKRVGLDGVFKPSRRRALKIDLLVLLACLLVTVLLAGFLWWRNMDVAAGMVLLIGVGLPARHPGGVLAIKRDREVPWRLGTAATAVIGTAFVWQLGLGWFEAALVLGLREWGGLLATFLFGRRRPASDEPDTSVLTFDEVAARTEASARRRLTYRMAKSVLGGLLGPFGTVIARTGRGARLDAKISRMIPRHRGGMAVLTTISAGLMLFFLIVAREPATLVFASAAARIGASGASALLWWNYARAFEDEEDDDDD</sequence>
<keyword evidence="1" id="KW-0812">Transmembrane</keyword>
<evidence type="ECO:0000256" key="1">
    <source>
        <dbReference type="SAM" id="Phobius"/>
    </source>
</evidence>
<protein>
    <submittedName>
        <fullName evidence="2">Uncharacterized protein</fullName>
    </submittedName>
</protein>
<keyword evidence="3" id="KW-1185">Reference proteome</keyword>
<dbReference type="RefSeq" id="WP_344706292.1">
    <property type="nucleotide sequence ID" value="NZ_BAABBQ010000001.1"/>
</dbReference>
<evidence type="ECO:0000313" key="3">
    <source>
        <dbReference type="Proteomes" id="UP001500235"/>
    </source>
</evidence>
<keyword evidence="1" id="KW-0472">Membrane</keyword>
<keyword evidence="1" id="KW-1133">Transmembrane helix</keyword>
<feature type="transmembrane region" description="Helical" evidence="1">
    <location>
        <begin position="297"/>
        <end position="317"/>
    </location>
</feature>
<feature type="transmembrane region" description="Helical" evidence="1">
    <location>
        <begin position="176"/>
        <end position="197"/>
    </location>
</feature>
<dbReference type="EMBL" id="BAABBQ010000001">
    <property type="protein sequence ID" value="GAA4013788.1"/>
    <property type="molecule type" value="Genomic_DNA"/>
</dbReference>
<dbReference type="Proteomes" id="UP001500235">
    <property type="component" value="Unassembled WGS sequence"/>
</dbReference>
<feature type="transmembrane region" description="Helical" evidence="1">
    <location>
        <begin position="99"/>
        <end position="118"/>
    </location>
</feature>
<gene>
    <name evidence="2" type="ORF">GCM10022280_10180</name>
</gene>
<name>A0ABP7SMM4_9SPHN</name>
<proteinExistence type="predicted"/>
<feature type="transmembrane region" description="Helical" evidence="1">
    <location>
        <begin position="271"/>
        <end position="291"/>
    </location>
</feature>